<organism evidence="11 12">
    <name type="scientific">Roseinatronobacter alkalisoli</name>
    <dbReference type="NCBI Taxonomy" id="3028235"/>
    <lineage>
        <taxon>Bacteria</taxon>
        <taxon>Pseudomonadati</taxon>
        <taxon>Pseudomonadota</taxon>
        <taxon>Alphaproteobacteria</taxon>
        <taxon>Rhodobacterales</taxon>
        <taxon>Paracoccaceae</taxon>
        <taxon>Roseinatronobacter</taxon>
    </lineage>
</organism>
<comment type="subcellular location">
    <subcellularLocation>
        <location evidence="1 9">Cell inner membrane</location>
        <topology evidence="1 9">Multi-pass membrane protein</topology>
    </subcellularLocation>
</comment>
<evidence type="ECO:0000256" key="5">
    <source>
        <dbReference type="ARBA" id="ARBA00022692"/>
    </source>
</evidence>
<protein>
    <recommendedName>
        <fullName evidence="9">TRAP transporter small permease protein</fullName>
    </recommendedName>
</protein>
<dbReference type="PANTHER" id="PTHR35011:SF10">
    <property type="entry name" value="TRAP TRANSPORTER SMALL PERMEASE PROTEIN"/>
    <property type="match status" value="1"/>
</dbReference>
<dbReference type="InterPro" id="IPR007387">
    <property type="entry name" value="TRAP_DctQ"/>
</dbReference>
<evidence type="ECO:0000256" key="1">
    <source>
        <dbReference type="ARBA" id="ARBA00004429"/>
    </source>
</evidence>
<keyword evidence="7 9" id="KW-0472">Membrane</keyword>
<keyword evidence="4 9" id="KW-0997">Cell inner membrane</keyword>
<reference evidence="11" key="1">
    <citation type="submission" date="2023-02" db="EMBL/GenBank/DDBJ databases">
        <title>Description of Roseinatronobacter alkalisoli sp. nov., an alkaliphilic bacerium isolated from soda soil.</title>
        <authorList>
            <person name="Wei W."/>
        </authorList>
    </citation>
    <scope>NUCLEOTIDE SEQUENCE</scope>
    <source>
        <strain evidence="11">HJB301</strain>
    </source>
</reference>
<evidence type="ECO:0000256" key="6">
    <source>
        <dbReference type="ARBA" id="ARBA00022989"/>
    </source>
</evidence>
<sequence>MLKTAINGIQFIAERFAALITVAACVALVVATLHIVADVFMSRFFRSPIIGTHDIVTTYYMVSLFFLPLAYAESRGAHIKADLFFTPLPFAVRWCVSMVTYLSLSGFLSVLTWQMTLRAIRQTNIGDMRLIGDFYLLLWPSRWLAVLGIAAFTIIAVIRTLSLLVPGGYDNLERRHDDA</sequence>
<keyword evidence="3" id="KW-1003">Cell membrane</keyword>
<evidence type="ECO:0000256" key="8">
    <source>
        <dbReference type="ARBA" id="ARBA00038436"/>
    </source>
</evidence>
<keyword evidence="2 9" id="KW-0813">Transport</keyword>
<dbReference type="PANTHER" id="PTHR35011">
    <property type="entry name" value="2,3-DIKETO-L-GULONATE TRAP TRANSPORTER SMALL PERMEASE PROTEIN YIAM"/>
    <property type="match status" value="1"/>
</dbReference>
<keyword evidence="12" id="KW-1185">Reference proteome</keyword>
<feature type="transmembrane region" description="Helical" evidence="9">
    <location>
        <begin position="91"/>
        <end position="113"/>
    </location>
</feature>
<comment type="similarity">
    <text evidence="8 9">Belongs to the TRAP transporter small permease family.</text>
</comment>
<comment type="subunit">
    <text evidence="9">The complex comprises the extracytoplasmic solute receptor protein and the two transmembrane proteins.</text>
</comment>
<evidence type="ECO:0000313" key="12">
    <source>
        <dbReference type="Proteomes" id="UP001431784"/>
    </source>
</evidence>
<feature type="transmembrane region" description="Helical" evidence="9">
    <location>
        <begin position="134"/>
        <end position="158"/>
    </location>
</feature>
<evidence type="ECO:0000256" key="4">
    <source>
        <dbReference type="ARBA" id="ARBA00022519"/>
    </source>
</evidence>
<feature type="transmembrane region" description="Helical" evidence="9">
    <location>
        <begin position="49"/>
        <end position="71"/>
    </location>
</feature>
<name>A0ABT5TAM6_9RHOB</name>
<comment type="caution">
    <text evidence="11">The sequence shown here is derived from an EMBL/GenBank/DDBJ whole genome shotgun (WGS) entry which is preliminary data.</text>
</comment>
<feature type="domain" description="Tripartite ATP-independent periplasmic transporters DctQ component" evidence="10">
    <location>
        <begin position="32"/>
        <end position="163"/>
    </location>
</feature>
<dbReference type="RefSeq" id="WP_274352855.1">
    <property type="nucleotide sequence ID" value="NZ_JAQZSM010000013.1"/>
</dbReference>
<dbReference type="EMBL" id="JAQZSM010000013">
    <property type="protein sequence ID" value="MDD7972178.1"/>
    <property type="molecule type" value="Genomic_DNA"/>
</dbReference>
<evidence type="ECO:0000256" key="7">
    <source>
        <dbReference type="ARBA" id="ARBA00023136"/>
    </source>
</evidence>
<keyword evidence="6 9" id="KW-1133">Transmembrane helix</keyword>
<evidence type="ECO:0000256" key="3">
    <source>
        <dbReference type="ARBA" id="ARBA00022475"/>
    </source>
</evidence>
<evidence type="ECO:0000259" key="10">
    <source>
        <dbReference type="Pfam" id="PF04290"/>
    </source>
</evidence>
<evidence type="ECO:0000256" key="2">
    <source>
        <dbReference type="ARBA" id="ARBA00022448"/>
    </source>
</evidence>
<accession>A0ABT5TAM6</accession>
<dbReference type="InterPro" id="IPR055348">
    <property type="entry name" value="DctQ"/>
</dbReference>
<dbReference type="Proteomes" id="UP001431784">
    <property type="component" value="Unassembled WGS sequence"/>
</dbReference>
<evidence type="ECO:0000313" key="11">
    <source>
        <dbReference type="EMBL" id="MDD7972178.1"/>
    </source>
</evidence>
<comment type="function">
    <text evidence="9">Part of the tripartite ATP-independent periplasmic (TRAP) transport system.</text>
</comment>
<keyword evidence="5 9" id="KW-0812">Transmembrane</keyword>
<gene>
    <name evidence="11" type="ORF">PUT78_13815</name>
</gene>
<dbReference type="Pfam" id="PF04290">
    <property type="entry name" value="DctQ"/>
    <property type="match status" value="1"/>
</dbReference>
<evidence type="ECO:0000256" key="9">
    <source>
        <dbReference type="RuleBase" id="RU369079"/>
    </source>
</evidence>
<proteinExistence type="inferred from homology"/>
<feature type="transmembrane region" description="Helical" evidence="9">
    <location>
        <begin position="16"/>
        <end position="37"/>
    </location>
</feature>